<evidence type="ECO:0000256" key="1">
    <source>
        <dbReference type="SAM" id="Phobius"/>
    </source>
</evidence>
<keyword evidence="1" id="KW-0472">Membrane</keyword>
<keyword evidence="1" id="KW-1133">Transmembrane helix</keyword>
<protein>
    <submittedName>
        <fullName evidence="2">Uncharacterized protein</fullName>
    </submittedName>
</protein>
<organism evidence="2 3">
    <name type="scientific">Paenibacillus illinoisensis</name>
    <dbReference type="NCBI Taxonomy" id="59845"/>
    <lineage>
        <taxon>Bacteria</taxon>
        <taxon>Bacillati</taxon>
        <taxon>Bacillota</taxon>
        <taxon>Bacilli</taxon>
        <taxon>Bacillales</taxon>
        <taxon>Paenibacillaceae</taxon>
        <taxon>Paenibacillus</taxon>
    </lineage>
</organism>
<evidence type="ECO:0000313" key="2">
    <source>
        <dbReference type="EMBL" id="MFK0524617.1"/>
    </source>
</evidence>
<comment type="caution">
    <text evidence="2">The sequence shown here is derived from an EMBL/GenBank/DDBJ whole genome shotgun (WGS) entry which is preliminary data.</text>
</comment>
<dbReference type="EMBL" id="JBIYSL010000004">
    <property type="protein sequence ID" value="MFK0524617.1"/>
    <property type="molecule type" value="Genomic_DNA"/>
</dbReference>
<evidence type="ECO:0000313" key="3">
    <source>
        <dbReference type="Proteomes" id="UP001618531"/>
    </source>
</evidence>
<sequence length="146" mass="16847">MNTKRHYRIRNRLVLVIGCILVMLAGYLYWIRGQSSIPEVAFETIELAQAPPEVMEVIEDEAGKARKYEVLAAEHEGGIYVYYGIDEGDYYTIDVKLTELKEQYLAEIIVLNAASEQWINSYRLVRFQPLSGKPLLTEVKDETRMN</sequence>
<reference evidence="2 3" key="1">
    <citation type="submission" date="2024-11" db="EMBL/GenBank/DDBJ databases">
        <title>Identification and Characterization of a Novel Fosfomycin Bacillithiol Transferase FosB8 in Paenibacillus illinoisensis.</title>
        <authorList>
            <person name="Lu W."/>
        </authorList>
    </citation>
    <scope>NUCLEOTIDE SEQUENCE [LARGE SCALE GENOMIC DNA]</scope>
    <source>
        <strain evidence="2 3">WP77</strain>
    </source>
</reference>
<keyword evidence="3" id="KW-1185">Reference proteome</keyword>
<dbReference type="Proteomes" id="UP001618531">
    <property type="component" value="Unassembled WGS sequence"/>
</dbReference>
<proteinExistence type="predicted"/>
<accession>A0ABW8HYR5</accession>
<dbReference type="RefSeq" id="WP_402877140.1">
    <property type="nucleotide sequence ID" value="NZ_JBIYSL010000004.1"/>
</dbReference>
<gene>
    <name evidence="2" type="ORF">ACINKY_20670</name>
</gene>
<name>A0ABW8HYR5_9BACL</name>
<keyword evidence="1" id="KW-0812">Transmembrane</keyword>
<feature type="transmembrane region" description="Helical" evidence="1">
    <location>
        <begin position="12"/>
        <end position="30"/>
    </location>
</feature>